<name>A0AAD9D5E5_9STRA</name>
<feature type="compositionally biased region" description="Low complexity" evidence="1">
    <location>
        <begin position="9"/>
        <end position="27"/>
    </location>
</feature>
<feature type="compositionally biased region" description="Polar residues" evidence="1">
    <location>
        <begin position="149"/>
        <end position="162"/>
    </location>
</feature>
<evidence type="ECO:0000313" key="4">
    <source>
        <dbReference type="Proteomes" id="UP001224775"/>
    </source>
</evidence>
<keyword evidence="4" id="KW-1185">Reference proteome</keyword>
<feature type="region of interest" description="Disordered" evidence="1">
    <location>
        <begin position="45"/>
        <end position="72"/>
    </location>
</feature>
<sequence>MTTDDSRGISRPRSYYSSSGSRGGNSITHKSALFRDENHHVVETSSMSLGLDHNNLMPQHSSHRHYKYDEDDDDDGASLLSFQKVKDERDYDLLSYTRKRSNEDKRTNLHYQVRTSSPDRGGGGRGSDYEDDYQTYNEERYSKHHGNNGMRQSTLSRQSRISNESSTISYIDYNDSFKDNKHDDLRSSRQRYSSGRSSRSQSPSVSGDRLGSTVRMDVSSTATSAITFDDFGYSQSQPLYPRQHNRQQQHQQPFVGHDGNLVEHTKYRSEDDFSTMSKPQVPIDITVPSPDKQATKTPLDTDHHRTHSRRELKKPPYSSSLMNVHEMGSRRQGSKRRSTSKSKASSRNMERKGSRRSRSRSSSTSKQSRSSDGKRSSSSKSTKSNRRRSKDSSHSGSGSGSSKSRRKSRSRNGSHDKQHRSRRGDLKRERSTRHLESNDDIDQRSVKSGTSDKDRRQRDRRRDMMTGRATEHLLDDDKSTYSRSSVRYDVDDDGYCMHHPEIELMRMRSDGFWSTVRKKCPECIHEDCPSLMGDADEEDEIQDSTHPSTATPASNDESIAARAILNSTRLFSFHNIMSPEDIEKEEELNRLKRRLAARAYHFPGNSWWQDWMQYLSNTHTVLGLFFHHPLHPLKMQERLVILFGSIAIGLTISNMTYLYFIHNDYGADEELFSLNSRHSKYTGIPEISVTKVMITLWTLGSFLHTVFDLGLWHMKACTLCRYGGLVDEKLARMGRLVGLFIVLVVMGVGGYAVLLRATLEYKGEGSVSEEVEESIKNNEIYDMDVEDKRSFRFLLGYLVEFVLALFVYYPIAVTILFSGVLGCNGRVPLLGGRPREVKKELLHLQKKNESTILRTLKSKGSEVNGNADDADSYGRADSFDYFDEDQIM</sequence>
<dbReference type="PANTHER" id="PTHR12911">
    <property type="entry name" value="SAD1/UNC-84-LIKE PROTEIN-RELATED"/>
    <property type="match status" value="1"/>
</dbReference>
<feature type="region of interest" description="Disordered" evidence="1">
    <location>
        <begin position="97"/>
        <end position="162"/>
    </location>
</feature>
<reference evidence="3" key="1">
    <citation type="submission" date="2023-06" db="EMBL/GenBank/DDBJ databases">
        <title>Survivors Of The Sea: Transcriptome response of Skeletonema marinoi to long-term dormancy.</title>
        <authorList>
            <person name="Pinder M.I.M."/>
            <person name="Kourtchenko O."/>
            <person name="Robertson E.K."/>
            <person name="Larsson T."/>
            <person name="Maumus F."/>
            <person name="Osuna-Cruz C.M."/>
            <person name="Vancaester E."/>
            <person name="Stenow R."/>
            <person name="Vandepoele K."/>
            <person name="Ploug H."/>
            <person name="Bruchert V."/>
            <person name="Godhe A."/>
            <person name="Topel M."/>
        </authorList>
    </citation>
    <scope>NUCLEOTIDE SEQUENCE</scope>
    <source>
        <strain evidence="3">R05AC</strain>
    </source>
</reference>
<feature type="compositionally biased region" description="Polar residues" evidence="1">
    <location>
        <begin position="544"/>
        <end position="557"/>
    </location>
</feature>
<dbReference type="Proteomes" id="UP001224775">
    <property type="component" value="Unassembled WGS sequence"/>
</dbReference>
<dbReference type="EMBL" id="JATAAI010000037">
    <property type="protein sequence ID" value="KAK1734726.1"/>
    <property type="molecule type" value="Genomic_DNA"/>
</dbReference>
<evidence type="ECO:0000256" key="1">
    <source>
        <dbReference type="SAM" id="MobiDB-lite"/>
    </source>
</evidence>
<feature type="compositionally biased region" description="Low complexity" evidence="1">
    <location>
        <begin position="190"/>
        <end position="209"/>
    </location>
</feature>
<feature type="compositionally biased region" description="Basic and acidic residues" evidence="1">
    <location>
        <begin position="423"/>
        <end position="479"/>
    </location>
</feature>
<dbReference type="AlphaFoldDB" id="A0AAD9D5E5"/>
<accession>A0AAD9D5E5</accession>
<feature type="transmembrane region" description="Helical" evidence="2">
    <location>
        <begin position="733"/>
        <end position="754"/>
    </location>
</feature>
<feature type="compositionally biased region" description="Basic and acidic residues" evidence="1">
    <location>
        <begin position="175"/>
        <end position="187"/>
    </location>
</feature>
<organism evidence="3 4">
    <name type="scientific">Skeletonema marinoi</name>
    <dbReference type="NCBI Taxonomy" id="267567"/>
    <lineage>
        <taxon>Eukaryota</taxon>
        <taxon>Sar</taxon>
        <taxon>Stramenopiles</taxon>
        <taxon>Ochrophyta</taxon>
        <taxon>Bacillariophyta</taxon>
        <taxon>Coscinodiscophyceae</taxon>
        <taxon>Thalassiosirophycidae</taxon>
        <taxon>Thalassiosirales</taxon>
        <taxon>Skeletonemataceae</taxon>
        <taxon>Skeletonema</taxon>
        <taxon>Skeletonema marinoi-dohrnii complex</taxon>
    </lineage>
</organism>
<keyword evidence="2" id="KW-1133">Transmembrane helix</keyword>
<gene>
    <name evidence="3" type="ORF">QTG54_014599</name>
</gene>
<protein>
    <submittedName>
        <fullName evidence="3">Uncharacterized protein</fullName>
    </submittedName>
</protein>
<dbReference type="GO" id="GO:0034993">
    <property type="term" value="C:meiotic nuclear membrane microtubule tethering complex"/>
    <property type="evidence" value="ECO:0007669"/>
    <property type="project" value="TreeGrafter"/>
</dbReference>
<dbReference type="PANTHER" id="PTHR12911:SF8">
    <property type="entry name" value="KLAROID PROTEIN-RELATED"/>
    <property type="match status" value="1"/>
</dbReference>
<proteinExistence type="predicted"/>
<feature type="region of interest" description="Disordered" evidence="1">
    <location>
        <begin position="174"/>
        <end position="214"/>
    </location>
</feature>
<feature type="compositionally biased region" description="Basic and acidic residues" evidence="1">
    <location>
        <begin position="260"/>
        <end position="271"/>
    </location>
</feature>
<feature type="region of interest" description="Disordered" evidence="1">
    <location>
        <begin position="236"/>
        <end position="479"/>
    </location>
</feature>
<dbReference type="InterPro" id="IPR045119">
    <property type="entry name" value="SUN1-5"/>
</dbReference>
<evidence type="ECO:0000256" key="2">
    <source>
        <dbReference type="SAM" id="Phobius"/>
    </source>
</evidence>
<keyword evidence="2" id="KW-0472">Membrane</keyword>
<feature type="region of interest" description="Disordered" evidence="1">
    <location>
        <begin position="531"/>
        <end position="557"/>
    </location>
</feature>
<dbReference type="GO" id="GO:0043495">
    <property type="term" value="F:protein-membrane adaptor activity"/>
    <property type="evidence" value="ECO:0007669"/>
    <property type="project" value="TreeGrafter"/>
</dbReference>
<feature type="region of interest" description="Disordered" evidence="1">
    <location>
        <begin position="1"/>
        <end position="32"/>
    </location>
</feature>
<feature type="compositionally biased region" description="Polar residues" evidence="1">
    <location>
        <begin position="109"/>
        <end position="118"/>
    </location>
</feature>
<keyword evidence="2" id="KW-0812">Transmembrane</keyword>
<feature type="compositionally biased region" description="Basic residues" evidence="1">
    <location>
        <begin position="403"/>
        <end position="422"/>
    </location>
</feature>
<feature type="transmembrane region" description="Helical" evidence="2">
    <location>
        <begin position="639"/>
        <end position="661"/>
    </location>
</feature>
<feature type="transmembrane region" description="Helical" evidence="2">
    <location>
        <begin position="801"/>
        <end position="823"/>
    </location>
</feature>
<comment type="caution">
    <text evidence="3">The sequence shown here is derived from an EMBL/GenBank/DDBJ whole genome shotgun (WGS) entry which is preliminary data.</text>
</comment>
<evidence type="ECO:0000313" key="3">
    <source>
        <dbReference type="EMBL" id="KAK1734726.1"/>
    </source>
</evidence>